<keyword evidence="2" id="KW-0812">Transmembrane</keyword>
<evidence type="ECO:0000256" key="1">
    <source>
        <dbReference type="SAM" id="MobiDB-lite"/>
    </source>
</evidence>
<evidence type="ECO:0000313" key="3">
    <source>
        <dbReference type="EMBL" id="QRW23184.1"/>
    </source>
</evidence>
<proteinExistence type="predicted"/>
<feature type="transmembrane region" description="Helical" evidence="2">
    <location>
        <begin position="188"/>
        <end position="207"/>
    </location>
</feature>
<dbReference type="GeneID" id="67030499"/>
<gene>
    <name evidence="3" type="ORF">RhiXN_08220</name>
</gene>
<feature type="transmembrane region" description="Helical" evidence="2">
    <location>
        <begin position="164"/>
        <end position="182"/>
    </location>
</feature>
<dbReference type="EMBL" id="CP059667">
    <property type="protein sequence ID" value="QRW23184.1"/>
    <property type="molecule type" value="Genomic_DNA"/>
</dbReference>
<dbReference type="AlphaFoldDB" id="A0A8H8SZ96"/>
<sequence>MTHKLQNPLTPISSESDTLSIWMADPSISNTTKEIVMAPYLTDPIIPEFGWHTVYKTRYAKRRYIISSPLIDSVTGSDPWSLVAQTYNTTFFFPASILTKKPVRVTDSSGVLSTELVATGVIDEPTFLESSEKLAISGFKPGQVPVDYLCEITEDYRVTSTFDLFASIGGLLALLQGIHILLFGRPLFWGIFGAKAITPFGVMGNLATKSFKKRLQEQYHLPQQGTQANLGRLQGGSQSCNRAGMDIDMTQFLLDFVIDMGPASVPEHEEEDKHCSSNSENGEGGVECVPLRRLGDIEGMAEVTQFQWADSVESKPTGSQAP</sequence>
<dbReference type="KEGG" id="rsx:RhiXN_08220"/>
<dbReference type="RefSeq" id="XP_043183421.1">
    <property type="nucleotide sequence ID" value="XM_043328036.1"/>
</dbReference>
<keyword evidence="2" id="KW-1133">Transmembrane helix</keyword>
<name>A0A8H8SZ96_9AGAM</name>
<reference evidence="3" key="1">
    <citation type="submission" date="2020-05" db="EMBL/GenBank/DDBJ databases">
        <title>Evolutionary and genomic comparisons of hybrid uninucleate and nonhybrid Rhizoctonia fungi.</title>
        <authorList>
            <person name="Li C."/>
            <person name="Chen X."/>
        </authorList>
    </citation>
    <scope>NUCLEOTIDE SEQUENCE</scope>
    <source>
        <strain evidence="3">AG-1 IA</strain>
    </source>
</reference>
<protein>
    <submittedName>
        <fullName evidence="3">Uncharacterized protein</fullName>
    </submittedName>
</protein>
<organism evidence="3 4">
    <name type="scientific">Rhizoctonia solani</name>
    <dbReference type="NCBI Taxonomy" id="456999"/>
    <lineage>
        <taxon>Eukaryota</taxon>
        <taxon>Fungi</taxon>
        <taxon>Dikarya</taxon>
        <taxon>Basidiomycota</taxon>
        <taxon>Agaricomycotina</taxon>
        <taxon>Agaricomycetes</taxon>
        <taxon>Cantharellales</taxon>
        <taxon>Ceratobasidiaceae</taxon>
        <taxon>Rhizoctonia</taxon>
    </lineage>
</organism>
<accession>A0A8H8SZ96</accession>
<evidence type="ECO:0000313" key="4">
    <source>
        <dbReference type="Proteomes" id="UP000650533"/>
    </source>
</evidence>
<dbReference type="Proteomes" id="UP000650533">
    <property type="component" value="Chromosome 10"/>
</dbReference>
<feature type="region of interest" description="Disordered" evidence="1">
    <location>
        <begin position="265"/>
        <end position="287"/>
    </location>
</feature>
<keyword evidence="2" id="KW-0472">Membrane</keyword>
<evidence type="ECO:0000256" key="2">
    <source>
        <dbReference type="SAM" id="Phobius"/>
    </source>
</evidence>